<feature type="non-terminal residue" evidence="1">
    <location>
        <position position="63"/>
    </location>
</feature>
<dbReference type="OrthoDB" id="1700403at2759"/>
<organism evidence="1 2">
    <name type="scientific">Thalictrum thalictroides</name>
    <name type="common">Rue-anemone</name>
    <name type="synonym">Anemone thalictroides</name>
    <dbReference type="NCBI Taxonomy" id="46969"/>
    <lineage>
        <taxon>Eukaryota</taxon>
        <taxon>Viridiplantae</taxon>
        <taxon>Streptophyta</taxon>
        <taxon>Embryophyta</taxon>
        <taxon>Tracheophyta</taxon>
        <taxon>Spermatophyta</taxon>
        <taxon>Magnoliopsida</taxon>
        <taxon>Ranunculales</taxon>
        <taxon>Ranunculaceae</taxon>
        <taxon>Thalictroideae</taxon>
        <taxon>Thalictrum</taxon>
    </lineage>
</organism>
<evidence type="ECO:0000313" key="2">
    <source>
        <dbReference type="Proteomes" id="UP000554482"/>
    </source>
</evidence>
<protein>
    <submittedName>
        <fullName evidence="1">Uncharacterized protein</fullName>
    </submittedName>
</protein>
<evidence type="ECO:0000313" key="1">
    <source>
        <dbReference type="EMBL" id="KAF5204016.1"/>
    </source>
</evidence>
<comment type="caution">
    <text evidence="1">The sequence shown here is derived from an EMBL/GenBank/DDBJ whole genome shotgun (WGS) entry which is preliminary data.</text>
</comment>
<dbReference type="AlphaFoldDB" id="A0A7J6X2P2"/>
<feature type="non-terminal residue" evidence="1">
    <location>
        <position position="1"/>
    </location>
</feature>
<dbReference type="Proteomes" id="UP000554482">
    <property type="component" value="Unassembled WGS sequence"/>
</dbReference>
<dbReference type="EMBL" id="JABWDY010005971">
    <property type="protein sequence ID" value="KAF5204016.1"/>
    <property type="molecule type" value="Genomic_DNA"/>
</dbReference>
<gene>
    <name evidence="1" type="ORF">FRX31_006397</name>
</gene>
<proteinExistence type="predicted"/>
<accession>A0A7J6X2P2</accession>
<keyword evidence="2" id="KW-1185">Reference proteome</keyword>
<sequence length="63" mass="7183">ICQLNLRSYPLQITLRYYEGSSSKLEDQRIVNASPRNLSLSPIRQKEGRISISKRSVTVQAGY</sequence>
<name>A0A7J6X2P2_THATH</name>
<reference evidence="1 2" key="1">
    <citation type="submission" date="2020-06" db="EMBL/GenBank/DDBJ databases">
        <title>Transcriptomic and genomic resources for Thalictrum thalictroides and T. hernandezii: Facilitating candidate gene discovery in an emerging model plant lineage.</title>
        <authorList>
            <person name="Arias T."/>
            <person name="Riano-Pachon D.M."/>
            <person name="Di Stilio V.S."/>
        </authorList>
    </citation>
    <scope>NUCLEOTIDE SEQUENCE [LARGE SCALE GENOMIC DNA]</scope>
    <source>
        <strain evidence="2">cv. WT478/WT964</strain>
        <tissue evidence="1">Leaves</tissue>
    </source>
</reference>